<dbReference type="GO" id="GO:1990423">
    <property type="term" value="C:RZZ complex"/>
    <property type="evidence" value="ECO:0007669"/>
    <property type="project" value="TreeGrafter"/>
</dbReference>
<evidence type="ECO:0000313" key="3">
    <source>
        <dbReference type="Proteomes" id="UP000281549"/>
    </source>
</evidence>
<dbReference type="PANTHER" id="PTHR15688">
    <property type="entry name" value="KINETOCHORE-ASSOCIATED PROTEIN 1"/>
    <property type="match status" value="1"/>
</dbReference>
<feature type="compositionally biased region" description="Basic and acidic residues" evidence="1">
    <location>
        <begin position="185"/>
        <end position="199"/>
    </location>
</feature>
<protein>
    <submittedName>
        <fullName evidence="2">Uncharacterized protein</fullName>
    </submittedName>
</protein>
<dbReference type="GO" id="GO:0031267">
    <property type="term" value="F:small GTPase binding"/>
    <property type="evidence" value="ECO:0007669"/>
    <property type="project" value="TreeGrafter"/>
</dbReference>
<evidence type="ECO:0000256" key="1">
    <source>
        <dbReference type="SAM" id="MobiDB-lite"/>
    </source>
</evidence>
<dbReference type="GO" id="GO:1903394">
    <property type="term" value="P:protein localization to kinetochore involved in kinetochore assembly"/>
    <property type="evidence" value="ECO:0007669"/>
    <property type="project" value="TreeGrafter"/>
</dbReference>
<proteinExistence type="predicted"/>
<reference evidence="3" key="1">
    <citation type="journal article" date="2018" name="Nat. Microbiol.">
        <title>Leveraging single-cell genomics to expand the fungal tree of life.</title>
        <authorList>
            <person name="Ahrendt S.R."/>
            <person name="Quandt C.A."/>
            <person name="Ciobanu D."/>
            <person name="Clum A."/>
            <person name="Salamov A."/>
            <person name="Andreopoulos B."/>
            <person name="Cheng J.F."/>
            <person name="Woyke T."/>
            <person name="Pelin A."/>
            <person name="Henrissat B."/>
            <person name="Reynolds N.K."/>
            <person name="Benny G.L."/>
            <person name="Smith M.E."/>
            <person name="James T.Y."/>
            <person name="Grigoriev I.V."/>
        </authorList>
    </citation>
    <scope>NUCLEOTIDE SEQUENCE [LARGE SCALE GENOMIC DNA]</scope>
    <source>
        <strain evidence="3">CSF55</strain>
    </source>
</reference>
<dbReference type="GO" id="GO:0007094">
    <property type="term" value="P:mitotic spindle assembly checkpoint signaling"/>
    <property type="evidence" value="ECO:0007669"/>
    <property type="project" value="TreeGrafter"/>
</dbReference>
<dbReference type="PANTHER" id="PTHR15688:SF1">
    <property type="entry name" value="KINETOCHORE-ASSOCIATED PROTEIN 1"/>
    <property type="match status" value="1"/>
</dbReference>
<dbReference type="Proteomes" id="UP000281549">
    <property type="component" value="Unassembled WGS sequence"/>
</dbReference>
<feature type="region of interest" description="Disordered" evidence="1">
    <location>
        <begin position="146"/>
        <end position="199"/>
    </location>
</feature>
<accession>A0A4P9YCH3</accession>
<sequence>DPLKEEFKFVKDYDKKSIQELINIYPASRKRISFELILKDPWLILNHELDFNSLSILIGLSIPLEIEISKFYICVINKLLSNPCLNQQIINQIKNCLELIKDKQVAVGVAKYCADQFDSGNFKIEFLKLSFKLANEWKNEIEKRVEGGGDGKRVERDEKIKSGDDNSKDNGDDKENVKINTTDTMSHDAIDKDSGDSTDTKSELNLCLKALNKLEKTISFSETEFQLKELGLERLMNENVEKIISDLFEIQEIDFNKVCSEISSRHSLDFENVKIQMI</sequence>
<evidence type="ECO:0000313" key="2">
    <source>
        <dbReference type="EMBL" id="RKP16291.1"/>
    </source>
</evidence>
<dbReference type="EMBL" id="ML006718">
    <property type="protein sequence ID" value="RKP16291.1"/>
    <property type="molecule type" value="Genomic_DNA"/>
</dbReference>
<dbReference type="InterPro" id="IPR052802">
    <property type="entry name" value="KNTC1"/>
</dbReference>
<dbReference type="GO" id="GO:0005828">
    <property type="term" value="C:kinetochore microtubule"/>
    <property type="evidence" value="ECO:0007669"/>
    <property type="project" value="TreeGrafter"/>
</dbReference>
<dbReference type="GO" id="GO:0005737">
    <property type="term" value="C:cytoplasm"/>
    <property type="evidence" value="ECO:0007669"/>
    <property type="project" value="TreeGrafter"/>
</dbReference>
<feature type="compositionally biased region" description="Basic and acidic residues" evidence="1">
    <location>
        <begin position="146"/>
        <end position="177"/>
    </location>
</feature>
<dbReference type="AlphaFoldDB" id="A0A4P9YCH3"/>
<gene>
    <name evidence="2" type="ORF">ROZALSC1DRAFT_25448</name>
</gene>
<feature type="non-terminal residue" evidence="2">
    <location>
        <position position="1"/>
    </location>
</feature>
<dbReference type="GO" id="GO:0000070">
    <property type="term" value="P:mitotic sister chromatid segregation"/>
    <property type="evidence" value="ECO:0007669"/>
    <property type="project" value="TreeGrafter"/>
</dbReference>
<organism evidence="2 3">
    <name type="scientific">Rozella allomycis (strain CSF55)</name>
    <dbReference type="NCBI Taxonomy" id="988480"/>
    <lineage>
        <taxon>Eukaryota</taxon>
        <taxon>Fungi</taxon>
        <taxon>Fungi incertae sedis</taxon>
        <taxon>Cryptomycota</taxon>
        <taxon>Cryptomycota incertae sedis</taxon>
        <taxon>Rozella</taxon>
    </lineage>
</organism>
<name>A0A4P9YCH3_ROZAC</name>